<name>A0A397VJ62_9GLOM</name>
<dbReference type="EMBL" id="QKWP01000444">
    <property type="protein sequence ID" value="RIB19933.1"/>
    <property type="molecule type" value="Genomic_DNA"/>
</dbReference>
<organism evidence="1 2">
    <name type="scientific">Gigaspora rosea</name>
    <dbReference type="NCBI Taxonomy" id="44941"/>
    <lineage>
        <taxon>Eukaryota</taxon>
        <taxon>Fungi</taxon>
        <taxon>Fungi incertae sedis</taxon>
        <taxon>Mucoromycota</taxon>
        <taxon>Glomeromycotina</taxon>
        <taxon>Glomeromycetes</taxon>
        <taxon>Diversisporales</taxon>
        <taxon>Gigasporaceae</taxon>
        <taxon>Gigaspora</taxon>
    </lineage>
</organism>
<evidence type="ECO:0000313" key="2">
    <source>
        <dbReference type="Proteomes" id="UP000266673"/>
    </source>
</evidence>
<sequence length="240" mass="28342">MSSSKSEKQPTKDQTKILIDVPHGGKKDLIIRKFKMQYILNWDIKDERYDLITRLNTDNTLLAVAGGCLAYVYSTKSGEFDVKWHDFCFIGLREEERLFFSGESYEAENYNSYILNPRNILNKSPSINVLNDIYSPTYQNCQSFVPINIISDYMIEFDKDHLSIRRLSQYERWKNYLECKEHYTELDPNNPKELPLDNCPLDELKLVDNVEIFFKIGRNCSSMEYSCSYFLIIIYLWASY</sequence>
<reference evidence="1 2" key="1">
    <citation type="submission" date="2018-06" db="EMBL/GenBank/DDBJ databases">
        <title>Comparative genomics reveals the genomic features of Rhizophagus irregularis, R. cerebriforme, R. diaphanum and Gigaspora rosea, and their symbiotic lifestyle signature.</title>
        <authorList>
            <person name="Morin E."/>
            <person name="San Clemente H."/>
            <person name="Chen E.C.H."/>
            <person name="De La Providencia I."/>
            <person name="Hainaut M."/>
            <person name="Kuo A."/>
            <person name="Kohler A."/>
            <person name="Murat C."/>
            <person name="Tang N."/>
            <person name="Roy S."/>
            <person name="Loubradou J."/>
            <person name="Henrissat B."/>
            <person name="Grigoriev I.V."/>
            <person name="Corradi N."/>
            <person name="Roux C."/>
            <person name="Martin F.M."/>
        </authorList>
    </citation>
    <scope>NUCLEOTIDE SEQUENCE [LARGE SCALE GENOMIC DNA]</scope>
    <source>
        <strain evidence="1 2">DAOM 194757</strain>
    </source>
</reference>
<evidence type="ECO:0000313" key="1">
    <source>
        <dbReference type="EMBL" id="RIB19933.1"/>
    </source>
</evidence>
<gene>
    <name evidence="1" type="ORF">C2G38_2305614</name>
</gene>
<accession>A0A397VJ62</accession>
<comment type="caution">
    <text evidence="1">The sequence shown here is derived from an EMBL/GenBank/DDBJ whole genome shotgun (WGS) entry which is preliminary data.</text>
</comment>
<dbReference type="OrthoDB" id="10569864at2759"/>
<protein>
    <submittedName>
        <fullName evidence="1">Uncharacterized protein</fullName>
    </submittedName>
</protein>
<dbReference type="Proteomes" id="UP000266673">
    <property type="component" value="Unassembled WGS sequence"/>
</dbReference>
<dbReference type="AlphaFoldDB" id="A0A397VJ62"/>
<proteinExistence type="predicted"/>
<keyword evidence="2" id="KW-1185">Reference proteome</keyword>